<gene>
    <name evidence="6" type="ORF">GCM10010170_012000</name>
</gene>
<dbReference type="InterPro" id="IPR000086">
    <property type="entry name" value="NUDIX_hydrolase_dom"/>
</dbReference>
<dbReference type="InterPro" id="IPR015797">
    <property type="entry name" value="NUDIX_hydrolase-like_dom_sf"/>
</dbReference>
<protein>
    <submittedName>
        <fullName evidence="6">NUDIX domain-containing protein</fullName>
    </submittedName>
</protein>
<proteinExistence type="inferred from homology"/>
<evidence type="ECO:0000256" key="2">
    <source>
        <dbReference type="ARBA" id="ARBA00005582"/>
    </source>
</evidence>
<comment type="caution">
    <text evidence="6">The sequence shown here is derived from an EMBL/GenBank/DDBJ whole genome shotgun (WGS) entry which is preliminary data.</text>
</comment>
<evidence type="ECO:0000313" key="6">
    <source>
        <dbReference type="EMBL" id="GAA2332887.1"/>
    </source>
</evidence>
<feature type="domain" description="Nudix hydrolase" evidence="5">
    <location>
        <begin position="12"/>
        <end position="154"/>
    </location>
</feature>
<evidence type="ECO:0000256" key="1">
    <source>
        <dbReference type="ARBA" id="ARBA00001946"/>
    </source>
</evidence>
<dbReference type="Gene3D" id="3.90.79.10">
    <property type="entry name" value="Nucleoside Triphosphate Pyrophosphohydrolase"/>
    <property type="match status" value="1"/>
</dbReference>
<evidence type="ECO:0000313" key="7">
    <source>
        <dbReference type="Proteomes" id="UP001501444"/>
    </source>
</evidence>
<dbReference type="InterPro" id="IPR020084">
    <property type="entry name" value="NUDIX_hydrolase_CS"/>
</dbReference>
<dbReference type="EMBL" id="BAAARV010000008">
    <property type="protein sequence ID" value="GAA2332887.1"/>
    <property type="molecule type" value="Genomic_DNA"/>
</dbReference>
<dbReference type="PROSITE" id="PS00893">
    <property type="entry name" value="NUDIX_BOX"/>
    <property type="match status" value="1"/>
</dbReference>
<sequence>MTDTGTTTTSGIRHNTASAVVFDDQDRVLLVHHNKVGLWLYPGGHIDPNEDPAEAAVREVLEETGVKAVVLGTPAFRHAAVVSHAAPWAIIEMPVRDRKVGEHHHIDFVYVCRAVSGELTAQLEEVSGARWVPLTELADLPAPAELPDLVTAAAAWADTQR</sequence>
<dbReference type="SUPFAM" id="SSF55811">
    <property type="entry name" value="Nudix"/>
    <property type="match status" value="1"/>
</dbReference>
<evidence type="ECO:0000256" key="3">
    <source>
        <dbReference type="ARBA" id="ARBA00022801"/>
    </source>
</evidence>
<keyword evidence="7" id="KW-1185">Reference proteome</keyword>
<dbReference type="PRINTS" id="PR00502">
    <property type="entry name" value="NUDIXFAMILY"/>
</dbReference>
<evidence type="ECO:0000256" key="4">
    <source>
        <dbReference type="RuleBase" id="RU003476"/>
    </source>
</evidence>
<dbReference type="PANTHER" id="PTHR43046:SF14">
    <property type="entry name" value="MUTT_NUDIX FAMILY PROTEIN"/>
    <property type="match status" value="1"/>
</dbReference>
<comment type="cofactor">
    <cofactor evidence="1">
        <name>Mg(2+)</name>
        <dbReference type="ChEBI" id="CHEBI:18420"/>
    </cofactor>
</comment>
<name>A0ABN3FLR9_9ACTN</name>
<dbReference type="CDD" id="cd03674">
    <property type="entry name" value="NUDIX_Hydrolase"/>
    <property type="match status" value="1"/>
</dbReference>
<evidence type="ECO:0000259" key="5">
    <source>
        <dbReference type="PROSITE" id="PS51462"/>
    </source>
</evidence>
<comment type="similarity">
    <text evidence="2 4">Belongs to the Nudix hydrolase family.</text>
</comment>
<keyword evidence="3 4" id="KW-0378">Hydrolase</keyword>
<dbReference type="Proteomes" id="UP001501444">
    <property type="component" value="Unassembled WGS sequence"/>
</dbReference>
<dbReference type="PANTHER" id="PTHR43046">
    <property type="entry name" value="GDP-MANNOSE MANNOSYL HYDROLASE"/>
    <property type="match status" value="1"/>
</dbReference>
<dbReference type="InterPro" id="IPR020476">
    <property type="entry name" value="Nudix_hydrolase"/>
</dbReference>
<dbReference type="Pfam" id="PF00293">
    <property type="entry name" value="NUDIX"/>
    <property type="match status" value="1"/>
</dbReference>
<dbReference type="RefSeq" id="WP_344611215.1">
    <property type="nucleotide sequence ID" value="NZ_BAAARV010000008.1"/>
</dbReference>
<organism evidence="6 7">
    <name type="scientific">Dactylosporangium salmoneum</name>
    <dbReference type="NCBI Taxonomy" id="53361"/>
    <lineage>
        <taxon>Bacteria</taxon>
        <taxon>Bacillati</taxon>
        <taxon>Actinomycetota</taxon>
        <taxon>Actinomycetes</taxon>
        <taxon>Micromonosporales</taxon>
        <taxon>Micromonosporaceae</taxon>
        <taxon>Dactylosporangium</taxon>
    </lineage>
</organism>
<accession>A0ABN3FLR9</accession>
<reference evidence="6 7" key="1">
    <citation type="journal article" date="2019" name="Int. J. Syst. Evol. Microbiol.">
        <title>The Global Catalogue of Microorganisms (GCM) 10K type strain sequencing project: providing services to taxonomists for standard genome sequencing and annotation.</title>
        <authorList>
            <consortium name="The Broad Institute Genomics Platform"/>
            <consortium name="The Broad Institute Genome Sequencing Center for Infectious Disease"/>
            <person name="Wu L."/>
            <person name="Ma J."/>
        </authorList>
    </citation>
    <scope>NUCLEOTIDE SEQUENCE [LARGE SCALE GENOMIC DNA]</scope>
    <source>
        <strain evidence="6 7">JCM 3272</strain>
    </source>
</reference>
<dbReference type="PROSITE" id="PS51462">
    <property type="entry name" value="NUDIX"/>
    <property type="match status" value="1"/>
</dbReference>